<dbReference type="NCBIfam" id="NF002617">
    <property type="entry name" value="PRK02268.1-3"/>
    <property type="match status" value="1"/>
</dbReference>
<dbReference type="Gene3D" id="3.10.590.10">
    <property type="entry name" value="ph1033 like domains"/>
    <property type="match status" value="1"/>
</dbReference>
<dbReference type="AlphaFoldDB" id="A0A2U8FD60"/>
<evidence type="ECO:0000313" key="3">
    <source>
        <dbReference type="EMBL" id="AWI34093.1"/>
    </source>
</evidence>
<dbReference type="RefSeq" id="WP_108910935.1">
    <property type="nucleotide sequence ID" value="NZ_CP021886.1"/>
</dbReference>
<dbReference type="NCBIfam" id="NF002616">
    <property type="entry name" value="PRK02268.1-2"/>
    <property type="match status" value="1"/>
</dbReference>
<dbReference type="EMBL" id="CP021886">
    <property type="protein sequence ID" value="AWI34093.1"/>
    <property type="molecule type" value="Genomic_DNA"/>
</dbReference>
<dbReference type="CDD" id="cd21132">
    <property type="entry name" value="EVE-like"/>
    <property type="match status" value="1"/>
</dbReference>
<proteinExistence type="inferred from homology"/>
<dbReference type="OrthoDB" id="9793567at2"/>
<evidence type="ECO:0000313" key="4">
    <source>
        <dbReference type="Proteomes" id="UP000244890"/>
    </source>
</evidence>
<gene>
    <name evidence="3" type="ORF">CDV25_04370</name>
</gene>
<dbReference type="Pfam" id="PF01878">
    <property type="entry name" value="EVE"/>
    <property type="match status" value="1"/>
</dbReference>
<sequence length="136" mass="15851">MRYFIGIASKNHIQIGQTGGFCQLCHGKAAPLKRMKQGDKIIYYSPKLTMESKEPYQAFTALGEIADENVYQVEMFKGFFPFRRDVLWSEIKRECPLSVAKTHPEWKAYASKLRFGHFEVSKEFFNFLAEYMTKDS</sequence>
<name>A0A2U8FD60_9HELI</name>
<dbReference type="InterPro" id="IPR015947">
    <property type="entry name" value="PUA-like_sf"/>
</dbReference>
<dbReference type="SUPFAM" id="SSF88697">
    <property type="entry name" value="PUA domain-like"/>
    <property type="match status" value="1"/>
</dbReference>
<comment type="similarity">
    <text evidence="1">Belongs to the UPF0310 family.</text>
</comment>
<dbReference type="InterPro" id="IPR002740">
    <property type="entry name" value="EVE_domain"/>
</dbReference>
<reference evidence="3 4" key="1">
    <citation type="submission" date="2017-06" db="EMBL/GenBank/DDBJ databases">
        <title>Complete genome of Helicobacter apodemus.</title>
        <authorList>
            <person name="Cho S."/>
        </authorList>
    </citation>
    <scope>NUCLEOTIDE SEQUENCE [LARGE SCALE GENOMIC DNA]</scope>
    <source>
        <strain evidence="4">SNUVETPUB-15-01</strain>
    </source>
</reference>
<accession>A0A2U8FD60</accession>
<dbReference type="Proteomes" id="UP000244890">
    <property type="component" value="Chromosome"/>
</dbReference>
<organism evidence="3 4">
    <name type="scientific">Helicobacter apodemus</name>
    <dbReference type="NCBI Taxonomy" id="135569"/>
    <lineage>
        <taxon>Bacteria</taxon>
        <taxon>Pseudomonadati</taxon>
        <taxon>Campylobacterota</taxon>
        <taxon>Epsilonproteobacteria</taxon>
        <taxon>Campylobacterales</taxon>
        <taxon>Helicobacteraceae</taxon>
        <taxon>Helicobacter</taxon>
    </lineage>
</organism>
<dbReference type="InterPro" id="IPR022996">
    <property type="entry name" value="UPF0310"/>
</dbReference>
<dbReference type="HAMAP" id="MF_00771">
    <property type="entry name" value="UPF0310"/>
    <property type="match status" value="1"/>
</dbReference>
<feature type="domain" description="EVE" evidence="2">
    <location>
        <begin position="2"/>
        <end position="130"/>
    </location>
</feature>
<dbReference type="KEGG" id="had:CDV25_04370"/>
<evidence type="ECO:0000259" key="2">
    <source>
        <dbReference type="Pfam" id="PF01878"/>
    </source>
</evidence>
<evidence type="ECO:0000256" key="1">
    <source>
        <dbReference type="HAMAP-Rule" id="MF_00771"/>
    </source>
</evidence>
<protein>
    <recommendedName>
        <fullName evidence="1">UPF0310 protein CDV25_04370</fullName>
    </recommendedName>
</protein>